<accession>A0A8S5SBY0</accession>
<proteinExistence type="predicted"/>
<evidence type="ECO:0000256" key="1">
    <source>
        <dbReference type="SAM" id="Phobius"/>
    </source>
</evidence>
<keyword evidence="1" id="KW-1133">Transmembrane helix</keyword>
<name>A0A8S5SBY0_9CAUD</name>
<feature type="transmembrane region" description="Helical" evidence="1">
    <location>
        <begin position="96"/>
        <end position="117"/>
    </location>
</feature>
<organism evidence="2">
    <name type="scientific">Siphoviridae sp. ctJLl6</name>
    <dbReference type="NCBI Taxonomy" id="2827836"/>
    <lineage>
        <taxon>Viruses</taxon>
        <taxon>Duplodnaviria</taxon>
        <taxon>Heunggongvirae</taxon>
        <taxon>Uroviricota</taxon>
        <taxon>Caudoviricetes</taxon>
    </lineage>
</organism>
<evidence type="ECO:0000313" key="2">
    <source>
        <dbReference type="EMBL" id="DAF48218.1"/>
    </source>
</evidence>
<keyword evidence="1" id="KW-0472">Membrane</keyword>
<reference evidence="2" key="1">
    <citation type="journal article" date="2021" name="Proc. Natl. Acad. Sci. U.S.A.">
        <title>A Catalog of Tens of Thousands of Viruses from Human Metagenomes Reveals Hidden Associations with Chronic Diseases.</title>
        <authorList>
            <person name="Tisza M.J."/>
            <person name="Buck C.B."/>
        </authorList>
    </citation>
    <scope>NUCLEOTIDE SEQUENCE</scope>
    <source>
        <strain evidence="2">CtJLl6</strain>
    </source>
</reference>
<keyword evidence="1" id="KW-0812">Transmembrane</keyword>
<dbReference type="EMBL" id="BK032565">
    <property type="protein sequence ID" value="DAF48218.1"/>
    <property type="molecule type" value="Genomic_DNA"/>
</dbReference>
<feature type="transmembrane region" description="Helical" evidence="1">
    <location>
        <begin position="137"/>
        <end position="158"/>
    </location>
</feature>
<protein>
    <submittedName>
        <fullName evidence="2">Uncharacterized protein</fullName>
    </submittedName>
</protein>
<sequence>MDSNNKKTKDEEIIHNFMNDIRIPIIPNVKVYSDKEKNDDSDVEKELKQPIDVTEMNSFFIKRYDIYEKVLAPELRLNENLKRQHKTKLMNNIFKILKIQFVFMYISITLLLIGIFVSNWLEISEDIIANIISFMKFYISSIVVELISILFFIVKNVFDKSIFDLFKNFDTKDADNKHEEN</sequence>